<dbReference type="InterPro" id="IPR001497">
    <property type="entry name" value="MethylDNA_cys_MeTrfase_AS"/>
</dbReference>
<organism evidence="8 9">
    <name type="scientific">Phyllobacterium zundukense</name>
    <dbReference type="NCBI Taxonomy" id="1867719"/>
    <lineage>
        <taxon>Bacteria</taxon>
        <taxon>Pseudomonadati</taxon>
        <taxon>Pseudomonadota</taxon>
        <taxon>Alphaproteobacteria</taxon>
        <taxon>Hyphomicrobiales</taxon>
        <taxon>Phyllobacteriaceae</taxon>
        <taxon>Phyllobacterium</taxon>
    </lineage>
</organism>
<dbReference type="SUPFAM" id="SSF53155">
    <property type="entry name" value="Methylated DNA-protein cysteine methyltransferase domain"/>
    <property type="match status" value="1"/>
</dbReference>
<dbReference type="CDD" id="cd06445">
    <property type="entry name" value="ATase"/>
    <property type="match status" value="1"/>
</dbReference>
<evidence type="ECO:0000256" key="6">
    <source>
        <dbReference type="ARBA" id="ARBA00049348"/>
    </source>
</evidence>
<keyword evidence="3 8" id="KW-0808">Transferase</keyword>
<comment type="catalytic activity">
    <reaction evidence="6">
        <text>a 6-O-methyl-2'-deoxyguanosine in DNA + L-cysteinyl-[protein] = S-methyl-L-cysteinyl-[protein] + a 2'-deoxyguanosine in DNA</text>
        <dbReference type="Rhea" id="RHEA:24000"/>
        <dbReference type="Rhea" id="RHEA-COMP:10131"/>
        <dbReference type="Rhea" id="RHEA-COMP:10132"/>
        <dbReference type="Rhea" id="RHEA-COMP:11367"/>
        <dbReference type="Rhea" id="RHEA-COMP:11368"/>
        <dbReference type="ChEBI" id="CHEBI:29950"/>
        <dbReference type="ChEBI" id="CHEBI:82612"/>
        <dbReference type="ChEBI" id="CHEBI:85445"/>
        <dbReference type="ChEBI" id="CHEBI:85448"/>
        <dbReference type="EC" id="2.1.1.63"/>
    </reaction>
</comment>
<dbReference type="InterPro" id="IPR036388">
    <property type="entry name" value="WH-like_DNA-bd_sf"/>
</dbReference>
<dbReference type="OrthoDB" id="9802228at2"/>
<dbReference type="NCBIfam" id="TIGR00589">
    <property type="entry name" value="ogt"/>
    <property type="match status" value="1"/>
</dbReference>
<dbReference type="Proteomes" id="UP000232163">
    <property type="component" value="Unassembled WGS sequence"/>
</dbReference>
<evidence type="ECO:0000256" key="2">
    <source>
        <dbReference type="ARBA" id="ARBA00022603"/>
    </source>
</evidence>
<dbReference type="PANTHER" id="PTHR10815:SF5">
    <property type="entry name" value="METHYLATED-DNA--PROTEIN-CYSTEINE METHYLTRANSFERASE"/>
    <property type="match status" value="1"/>
</dbReference>
<dbReference type="KEGG" id="pht:BLM14_28415"/>
<keyword evidence="5" id="KW-0234">DNA repair</keyword>
<dbReference type="GO" id="GO:0003908">
    <property type="term" value="F:methylated-DNA-[protein]-cysteine S-methyltransferase activity"/>
    <property type="evidence" value="ECO:0007669"/>
    <property type="project" value="UniProtKB-EC"/>
</dbReference>
<evidence type="ECO:0000256" key="4">
    <source>
        <dbReference type="ARBA" id="ARBA00022763"/>
    </source>
</evidence>
<comment type="catalytic activity">
    <reaction evidence="1">
        <text>a 4-O-methyl-thymidine in DNA + L-cysteinyl-[protein] = a thymidine in DNA + S-methyl-L-cysteinyl-[protein]</text>
        <dbReference type="Rhea" id="RHEA:53428"/>
        <dbReference type="Rhea" id="RHEA-COMP:10131"/>
        <dbReference type="Rhea" id="RHEA-COMP:10132"/>
        <dbReference type="Rhea" id="RHEA-COMP:13555"/>
        <dbReference type="Rhea" id="RHEA-COMP:13556"/>
        <dbReference type="ChEBI" id="CHEBI:29950"/>
        <dbReference type="ChEBI" id="CHEBI:82612"/>
        <dbReference type="ChEBI" id="CHEBI:137386"/>
        <dbReference type="ChEBI" id="CHEBI:137387"/>
        <dbReference type="EC" id="2.1.1.63"/>
    </reaction>
</comment>
<dbReference type="InterPro" id="IPR036217">
    <property type="entry name" value="MethylDNA_cys_MeTrfase_DNAb"/>
</dbReference>
<gene>
    <name evidence="8" type="ORF">B5P45_13905</name>
</gene>
<dbReference type="Gene3D" id="1.10.10.10">
    <property type="entry name" value="Winged helix-like DNA-binding domain superfamily/Winged helix DNA-binding domain"/>
    <property type="match status" value="1"/>
</dbReference>
<reference evidence="9" key="1">
    <citation type="journal article" date="2017" name="Int J Environ Stud">
        <title>Does the Miocene-Pliocene relict legume Oxytropis triphylla form nitrogen-fixing nodules with a combination of bacterial strains?</title>
        <authorList>
            <person name="Safronova V."/>
            <person name="Belimov A."/>
            <person name="Sazanova A."/>
            <person name="Kuznetsova I."/>
            <person name="Popova J."/>
            <person name="Andronov E."/>
            <person name="Verkhozina A."/>
            <person name="Tikhonovich I."/>
        </authorList>
    </citation>
    <scope>NUCLEOTIDE SEQUENCE [LARGE SCALE GENOMIC DNA]</scope>
    <source>
        <strain evidence="9">Tri-38</strain>
    </source>
</reference>
<dbReference type="Pfam" id="PF01035">
    <property type="entry name" value="DNA_binding_1"/>
    <property type="match status" value="1"/>
</dbReference>
<dbReference type="InterPro" id="IPR036631">
    <property type="entry name" value="MGMT_N_sf"/>
</dbReference>
<evidence type="ECO:0000256" key="1">
    <source>
        <dbReference type="ARBA" id="ARBA00001286"/>
    </source>
</evidence>
<evidence type="ECO:0000259" key="7">
    <source>
        <dbReference type="Pfam" id="PF01035"/>
    </source>
</evidence>
<dbReference type="SUPFAM" id="SSF46767">
    <property type="entry name" value="Methylated DNA-protein cysteine methyltransferase, C-terminal domain"/>
    <property type="match status" value="1"/>
</dbReference>
<protein>
    <submittedName>
        <fullName evidence="8">Cysteine methyltransferase</fullName>
    </submittedName>
</protein>
<comment type="caution">
    <text evidence="8">The sequence shown here is derived from an EMBL/GenBank/DDBJ whole genome shotgun (WGS) entry which is preliminary data.</text>
</comment>
<feature type="domain" description="Methylated-DNA-[protein]-cysteine S-methyltransferase DNA binding" evidence="7">
    <location>
        <begin position="90"/>
        <end position="173"/>
    </location>
</feature>
<dbReference type="InterPro" id="IPR014048">
    <property type="entry name" value="MethylDNA_cys_MeTrfase_DNA-bd"/>
</dbReference>
<name>A0A2N9VXY1_9HYPH</name>
<accession>A0A2N9VXY1</accession>
<sequence>MGQTVHYYLIFETAGGFCGIAWNNIGITRFQLPTRSADATERNLLRRLPGAEPGTPAPEVVEAVAAARRYFAGEEIDFSGFTLDIGEQEPFFERIYAATRRLGWGHTTTYGAMAKELGAGPEAARDVGQAMARNPVPLIIPCHRVLAAGGKVGGFSAPGGSVAKARMLELEGVHIGPVQPAQQSFGF</sequence>
<dbReference type="AlphaFoldDB" id="A0A2N9VXY1"/>
<evidence type="ECO:0000256" key="3">
    <source>
        <dbReference type="ARBA" id="ARBA00022679"/>
    </source>
</evidence>
<dbReference type="RefSeq" id="WP_100003520.1">
    <property type="nucleotide sequence ID" value="NZ_CP017944.1"/>
</dbReference>
<evidence type="ECO:0000256" key="5">
    <source>
        <dbReference type="ARBA" id="ARBA00023204"/>
    </source>
</evidence>
<dbReference type="EMBL" id="MZMT01000033">
    <property type="protein sequence ID" value="PIO44349.1"/>
    <property type="molecule type" value="Genomic_DNA"/>
</dbReference>
<evidence type="ECO:0000313" key="9">
    <source>
        <dbReference type="Proteomes" id="UP000232163"/>
    </source>
</evidence>
<dbReference type="PANTHER" id="PTHR10815">
    <property type="entry name" value="METHYLATED-DNA--PROTEIN-CYSTEINE METHYLTRANSFERASE"/>
    <property type="match status" value="1"/>
</dbReference>
<keyword evidence="9" id="KW-1185">Reference proteome</keyword>
<evidence type="ECO:0000313" key="8">
    <source>
        <dbReference type="EMBL" id="PIO44349.1"/>
    </source>
</evidence>
<dbReference type="GO" id="GO:0032259">
    <property type="term" value="P:methylation"/>
    <property type="evidence" value="ECO:0007669"/>
    <property type="project" value="UniProtKB-KW"/>
</dbReference>
<dbReference type="GO" id="GO:0006281">
    <property type="term" value="P:DNA repair"/>
    <property type="evidence" value="ECO:0007669"/>
    <property type="project" value="UniProtKB-KW"/>
</dbReference>
<dbReference type="PROSITE" id="PS00374">
    <property type="entry name" value="MGMT"/>
    <property type="match status" value="1"/>
</dbReference>
<keyword evidence="2 8" id="KW-0489">Methyltransferase</keyword>
<keyword evidence="4" id="KW-0227">DNA damage</keyword>
<proteinExistence type="predicted"/>